<keyword evidence="3" id="KW-1185">Reference proteome</keyword>
<dbReference type="Proteomes" id="UP001162162">
    <property type="component" value="Unassembled WGS sequence"/>
</dbReference>
<feature type="domain" description="DUF5641" evidence="1">
    <location>
        <begin position="358"/>
        <end position="431"/>
    </location>
</feature>
<reference evidence="2" key="1">
    <citation type="journal article" date="2023" name="Insect Mol. Biol.">
        <title>Genome sequencing provides insights into the evolution of gene families encoding plant cell wall-degrading enzymes in longhorned beetles.</title>
        <authorList>
            <person name="Shin N.R."/>
            <person name="Okamura Y."/>
            <person name="Kirsch R."/>
            <person name="Pauchet Y."/>
        </authorList>
    </citation>
    <scope>NUCLEOTIDE SEQUENCE</scope>
    <source>
        <strain evidence="2">AMC_N1</strain>
    </source>
</reference>
<dbReference type="Pfam" id="PF18701">
    <property type="entry name" value="DUF5641"/>
    <property type="match status" value="1"/>
</dbReference>
<protein>
    <recommendedName>
        <fullName evidence="1">DUF5641 domain-containing protein</fullName>
    </recommendedName>
</protein>
<dbReference type="InterPro" id="IPR040676">
    <property type="entry name" value="DUF5641"/>
</dbReference>
<organism evidence="2 3">
    <name type="scientific">Aromia moschata</name>
    <dbReference type="NCBI Taxonomy" id="1265417"/>
    <lineage>
        <taxon>Eukaryota</taxon>
        <taxon>Metazoa</taxon>
        <taxon>Ecdysozoa</taxon>
        <taxon>Arthropoda</taxon>
        <taxon>Hexapoda</taxon>
        <taxon>Insecta</taxon>
        <taxon>Pterygota</taxon>
        <taxon>Neoptera</taxon>
        <taxon>Endopterygota</taxon>
        <taxon>Coleoptera</taxon>
        <taxon>Polyphaga</taxon>
        <taxon>Cucujiformia</taxon>
        <taxon>Chrysomeloidea</taxon>
        <taxon>Cerambycidae</taxon>
        <taxon>Cerambycinae</taxon>
        <taxon>Callichromatini</taxon>
        <taxon>Aromia</taxon>
    </lineage>
</organism>
<proteinExistence type="predicted"/>
<dbReference type="PANTHER" id="PTHR47331:SF5">
    <property type="entry name" value="RIBONUCLEASE H"/>
    <property type="match status" value="1"/>
</dbReference>
<dbReference type="Pfam" id="PF05380">
    <property type="entry name" value="Peptidase_A17"/>
    <property type="match status" value="1"/>
</dbReference>
<accession>A0AAV8YN90</accession>
<dbReference type="InterPro" id="IPR008042">
    <property type="entry name" value="Retrotrans_Pao"/>
</dbReference>
<dbReference type="AlphaFoldDB" id="A0AAV8YN90"/>
<gene>
    <name evidence="2" type="ORF">NQ318_014467</name>
</gene>
<evidence type="ECO:0000259" key="1">
    <source>
        <dbReference type="Pfam" id="PF18701"/>
    </source>
</evidence>
<evidence type="ECO:0000313" key="2">
    <source>
        <dbReference type="EMBL" id="KAJ8952376.1"/>
    </source>
</evidence>
<comment type="caution">
    <text evidence="2">The sequence shown here is derived from an EMBL/GenBank/DDBJ whole genome shotgun (WGS) entry which is preliminary data.</text>
</comment>
<sequence>MSSDAKKLKQLIAQRSVEITKLNEIHKVAEQALDDQQYQNNFKCRYKYVEAIYDSFDKIHNNIILIVSALEASDVDAHNKILTEFENQYFQVQSIYTRMFENKQNISDAANTSQSKQNNVKLPKLELPVFDEDSIKRFWQLEEVPDAPNLSPDDILAEKIYTNTLSRTESGRYIVSLPFKVSEPNLQEIIIFNFPRQQTYYKTTHLLMMSCQAVRLFSSAFQAQQQLLALLDKGGFTLRKWTSNRSELLSHLPPEHLQVDPLSLDLENDCTIKLLGLHWNFTEDIFSYNVIVPSKPCTKRSILSEFARIFDPLGFLVPLTMCLKLLIQHLWKSGVDWDQSPPKYVSDTWNQLNFDLSSLWHREYLHTLMQRSKWLDPSTPILINTMVLLKDEHLPPLKWSLGRVVDTHPGMDGIIRVVSVKTSKGVLKRPTILVGVILGVYRKSTLCTCLINRQYRKCNQRRPAVKIQEENHYQVSLPTHNLTVLLALTTSYSVFFVASDLRIDFILCGFERQMLSLDKRDASTDFLNYSEDGQEE</sequence>
<dbReference type="PANTHER" id="PTHR47331">
    <property type="entry name" value="PHD-TYPE DOMAIN-CONTAINING PROTEIN"/>
    <property type="match status" value="1"/>
</dbReference>
<dbReference type="EMBL" id="JAPWTK010000069">
    <property type="protein sequence ID" value="KAJ8952376.1"/>
    <property type="molecule type" value="Genomic_DNA"/>
</dbReference>
<name>A0AAV8YN90_9CUCU</name>
<evidence type="ECO:0000313" key="3">
    <source>
        <dbReference type="Proteomes" id="UP001162162"/>
    </source>
</evidence>